<name>A0AB34JAE4_PRYPA</name>
<keyword evidence="3" id="KW-0732">Signal</keyword>
<dbReference type="PANTHER" id="PTHR18945">
    <property type="entry name" value="NEUROTRANSMITTER GATED ION CHANNEL"/>
    <property type="match status" value="1"/>
</dbReference>
<feature type="transmembrane region" description="Helical" evidence="2">
    <location>
        <begin position="421"/>
        <end position="446"/>
    </location>
</feature>
<feature type="transmembrane region" description="Helical" evidence="2">
    <location>
        <begin position="585"/>
        <end position="613"/>
    </location>
</feature>
<dbReference type="SUPFAM" id="SSF63712">
    <property type="entry name" value="Nicotinic receptor ligand binding domain-like"/>
    <property type="match status" value="1"/>
</dbReference>
<evidence type="ECO:0000256" key="2">
    <source>
        <dbReference type="SAM" id="Phobius"/>
    </source>
</evidence>
<dbReference type="Proteomes" id="UP001515480">
    <property type="component" value="Unassembled WGS sequence"/>
</dbReference>
<sequence length="618" mass="68834">MRGRLSSAPLPHAFWLPLLLARTLAQSPCDCFTEGWADWSRFEPLVRVLSPDCQRFLAAHPSCLSHAGAAFCAAAIAPFERGATEPLTTYYTLHLLWAAALHAEGSCTDVTWLQSIEASSEHVSTWSKETLGAIFFYYGSASFGVDLTTTPRAHQLLRNQSIDGLTFLFLGAESFQRIGFDVGSSERIVRERAVFLQSLKWPATDVYDLGTRQRVPSGEPPMNISTLFVLQELNDVDELGFTFEVTFLVAMSWTDNRIFSTCDAAGIGGFSEHDSCQFFFQPSVEWSNVVLDPHPEAKSVPKVISSFGITTVGNQAGIGWILRQRFEASFQFVQFPYDVQNLTISMVAAYNLPVDKMRLSSSVEKDDPEPPGTWHPLFDVVAISSEDSDVTLARLNVGGLQADSLRISKSEITIQIARRSLYFVSNFIIIIAILVCLSFLTFLLSAEALESRLSLALTIVLGLNVYQIVVVSSMPQTGYLTYMHTYTIFATALVCLVALENMVSHLAWKRAEEIKELCSFVQQFKNSPVAQRAATVLQVAWRRHKQRPSAKLDSVIAAGRARTSQLWMDSLLFKYQFRRRVFDPIALFCANYLDYISVVGFPCVFAVVSVTIFKGLLT</sequence>
<dbReference type="InterPro" id="IPR036719">
    <property type="entry name" value="Neuro-gated_channel_TM_sf"/>
</dbReference>
<accession>A0AB34JAE4</accession>
<comment type="subcellular location">
    <subcellularLocation>
        <location evidence="1">Membrane</location>
        <topology evidence="1">Multi-pass membrane protein</topology>
    </subcellularLocation>
</comment>
<evidence type="ECO:0000256" key="3">
    <source>
        <dbReference type="SAM" id="SignalP"/>
    </source>
</evidence>
<evidence type="ECO:0000313" key="5">
    <source>
        <dbReference type="Proteomes" id="UP001515480"/>
    </source>
</evidence>
<reference evidence="4 5" key="1">
    <citation type="journal article" date="2024" name="Science">
        <title>Giant polyketide synthase enzymes in the biosynthesis of giant marine polyether toxins.</title>
        <authorList>
            <person name="Fallon T.R."/>
            <person name="Shende V.V."/>
            <person name="Wierzbicki I.H."/>
            <person name="Pendleton A.L."/>
            <person name="Watervoot N.F."/>
            <person name="Auber R.P."/>
            <person name="Gonzalez D.J."/>
            <person name="Wisecaver J.H."/>
            <person name="Moore B.S."/>
        </authorList>
    </citation>
    <scope>NUCLEOTIDE SEQUENCE [LARGE SCALE GENOMIC DNA]</scope>
    <source>
        <strain evidence="4 5">12B1</strain>
    </source>
</reference>
<dbReference type="SUPFAM" id="SSF90112">
    <property type="entry name" value="Neurotransmitter-gated ion-channel transmembrane pore"/>
    <property type="match status" value="1"/>
</dbReference>
<evidence type="ECO:0000313" key="4">
    <source>
        <dbReference type="EMBL" id="KAL1518600.1"/>
    </source>
</evidence>
<dbReference type="Gene3D" id="1.20.58.390">
    <property type="entry name" value="Neurotransmitter-gated ion-channel transmembrane domain"/>
    <property type="match status" value="1"/>
</dbReference>
<comment type="caution">
    <text evidence="4">The sequence shown here is derived from an EMBL/GenBank/DDBJ whole genome shotgun (WGS) entry which is preliminary data.</text>
</comment>
<protein>
    <recommendedName>
        <fullName evidence="6">Neurotransmitter-gated ion-channel ligand-binding domain-containing protein</fullName>
    </recommendedName>
</protein>
<dbReference type="InterPro" id="IPR006201">
    <property type="entry name" value="Neur_channel"/>
</dbReference>
<feature type="signal peptide" evidence="3">
    <location>
        <begin position="1"/>
        <end position="25"/>
    </location>
</feature>
<dbReference type="GO" id="GO:0016020">
    <property type="term" value="C:membrane"/>
    <property type="evidence" value="ECO:0007669"/>
    <property type="project" value="UniProtKB-SubCell"/>
</dbReference>
<dbReference type="InterPro" id="IPR036734">
    <property type="entry name" value="Neur_chan_lig-bd_sf"/>
</dbReference>
<feature type="transmembrane region" description="Helical" evidence="2">
    <location>
        <begin position="479"/>
        <end position="499"/>
    </location>
</feature>
<keyword evidence="2" id="KW-0472">Membrane</keyword>
<proteinExistence type="predicted"/>
<dbReference type="EMBL" id="JBGBPQ010000010">
    <property type="protein sequence ID" value="KAL1518600.1"/>
    <property type="molecule type" value="Genomic_DNA"/>
</dbReference>
<dbReference type="GO" id="GO:0005230">
    <property type="term" value="F:extracellular ligand-gated monoatomic ion channel activity"/>
    <property type="evidence" value="ECO:0007669"/>
    <property type="project" value="InterPro"/>
</dbReference>
<keyword evidence="2" id="KW-1133">Transmembrane helix</keyword>
<keyword evidence="2" id="KW-0812">Transmembrane</keyword>
<evidence type="ECO:0000256" key="1">
    <source>
        <dbReference type="ARBA" id="ARBA00004141"/>
    </source>
</evidence>
<feature type="transmembrane region" description="Helical" evidence="2">
    <location>
        <begin position="453"/>
        <end position="473"/>
    </location>
</feature>
<evidence type="ECO:0008006" key="6">
    <source>
        <dbReference type="Google" id="ProtNLM"/>
    </source>
</evidence>
<keyword evidence="5" id="KW-1185">Reference proteome</keyword>
<gene>
    <name evidence="4" type="ORF">AB1Y20_002888</name>
</gene>
<dbReference type="Gene3D" id="2.70.170.10">
    <property type="entry name" value="Neurotransmitter-gated ion-channel ligand-binding domain"/>
    <property type="match status" value="1"/>
</dbReference>
<organism evidence="4 5">
    <name type="scientific">Prymnesium parvum</name>
    <name type="common">Toxic golden alga</name>
    <dbReference type="NCBI Taxonomy" id="97485"/>
    <lineage>
        <taxon>Eukaryota</taxon>
        <taxon>Haptista</taxon>
        <taxon>Haptophyta</taxon>
        <taxon>Prymnesiophyceae</taxon>
        <taxon>Prymnesiales</taxon>
        <taxon>Prymnesiaceae</taxon>
        <taxon>Prymnesium</taxon>
    </lineage>
</organism>
<dbReference type="GO" id="GO:0004888">
    <property type="term" value="F:transmembrane signaling receptor activity"/>
    <property type="evidence" value="ECO:0007669"/>
    <property type="project" value="InterPro"/>
</dbReference>
<dbReference type="AlphaFoldDB" id="A0AB34JAE4"/>
<feature type="chain" id="PRO_5044245723" description="Neurotransmitter-gated ion-channel ligand-binding domain-containing protein" evidence="3">
    <location>
        <begin position="26"/>
        <end position="618"/>
    </location>
</feature>
<dbReference type="InterPro" id="IPR038050">
    <property type="entry name" value="Neuro_actylchol_rec"/>
</dbReference>